<dbReference type="Proteomes" id="UP000469125">
    <property type="component" value="Unassembled WGS sequence"/>
</dbReference>
<gene>
    <name evidence="2" type="ORF">GMD78_17975</name>
</gene>
<organism evidence="2 3">
    <name type="scientific">Ornithinibacillus caprae</name>
    <dbReference type="NCBI Taxonomy" id="2678566"/>
    <lineage>
        <taxon>Bacteria</taxon>
        <taxon>Bacillati</taxon>
        <taxon>Bacillota</taxon>
        <taxon>Bacilli</taxon>
        <taxon>Bacillales</taxon>
        <taxon>Bacillaceae</taxon>
        <taxon>Ornithinibacillus</taxon>
    </lineage>
</organism>
<reference evidence="2 3" key="1">
    <citation type="submission" date="2019-11" db="EMBL/GenBank/DDBJ databases">
        <authorList>
            <person name="Li X."/>
        </authorList>
    </citation>
    <scope>NUCLEOTIDE SEQUENCE [LARGE SCALE GENOMIC DNA]</scope>
    <source>
        <strain evidence="2 3">L9</strain>
    </source>
</reference>
<comment type="caution">
    <text evidence="2">The sequence shown here is derived from an EMBL/GenBank/DDBJ whole genome shotgun (WGS) entry which is preliminary data.</text>
</comment>
<protein>
    <submittedName>
        <fullName evidence="2">Uncharacterized protein</fullName>
    </submittedName>
</protein>
<dbReference type="RefSeq" id="WP_155670908.1">
    <property type="nucleotide sequence ID" value="NZ_WOCA01000019.1"/>
</dbReference>
<evidence type="ECO:0000313" key="2">
    <source>
        <dbReference type="EMBL" id="MUK90265.1"/>
    </source>
</evidence>
<dbReference type="AlphaFoldDB" id="A0A6N8FLC1"/>
<keyword evidence="3" id="KW-1185">Reference proteome</keyword>
<evidence type="ECO:0000256" key="1">
    <source>
        <dbReference type="SAM" id="Phobius"/>
    </source>
</evidence>
<name>A0A6N8FLC1_9BACI</name>
<sequence>MTIIIWLVILIVNAYTIGFSITLWKGDSKVGAIAMFVVAVAIVITPFFSVLR</sequence>
<feature type="transmembrane region" description="Helical" evidence="1">
    <location>
        <begin position="30"/>
        <end position="51"/>
    </location>
</feature>
<accession>A0A6N8FLC1</accession>
<keyword evidence="1" id="KW-1133">Transmembrane helix</keyword>
<dbReference type="EMBL" id="WOCA01000019">
    <property type="protein sequence ID" value="MUK90265.1"/>
    <property type="molecule type" value="Genomic_DNA"/>
</dbReference>
<evidence type="ECO:0000313" key="3">
    <source>
        <dbReference type="Proteomes" id="UP000469125"/>
    </source>
</evidence>
<keyword evidence="1" id="KW-0472">Membrane</keyword>
<keyword evidence="1" id="KW-0812">Transmembrane</keyword>
<proteinExistence type="predicted"/>